<sequence>MDTDEQSHNKNNLGQSSSSDIFSTLGLSTMVPTIQEDPIIETTSCYNVGNLPGKSSQIHPICNPAWRIHAACISETLSRARILTYSTQFSNKPQKELGKAYNTITDYRSAISEVLQKSIVPKYNNHQNYERNLESNSPPKPPQDTTDITLLFDTIIA</sequence>
<evidence type="ECO:0000313" key="2">
    <source>
        <dbReference type="Proteomes" id="UP000266673"/>
    </source>
</evidence>
<proteinExistence type="predicted"/>
<accession>A0A397VV38</accession>
<reference evidence="1 2" key="1">
    <citation type="submission" date="2018-06" db="EMBL/GenBank/DDBJ databases">
        <title>Comparative genomics reveals the genomic features of Rhizophagus irregularis, R. cerebriforme, R. diaphanum and Gigaspora rosea, and their symbiotic lifestyle signature.</title>
        <authorList>
            <person name="Morin E."/>
            <person name="San Clemente H."/>
            <person name="Chen E.C.H."/>
            <person name="De La Providencia I."/>
            <person name="Hainaut M."/>
            <person name="Kuo A."/>
            <person name="Kohler A."/>
            <person name="Murat C."/>
            <person name="Tang N."/>
            <person name="Roy S."/>
            <person name="Loubradou J."/>
            <person name="Henrissat B."/>
            <person name="Grigoriev I.V."/>
            <person name="Corradi N."/>
            <person name="Roux C."/>
            <person name="Martin F.M."/>
        </authorList>
    </citation>
    <scope>NUCLEOTIDE SEQUENCE [LARGE SCALE GENOMIC DNA]</scope>
    <source>
        <strain evidence="1 2">DAOM 194757</strain>
    </source>
</reference>
<dbReference type="AlphaFoldDB" id="A0A397VV38"/>
<dbReference type="Proteomes" id="UP000266673">
    <property type="component" value="Unassembled WGS sequence"/>
</dbReference>
<comment type="caution">
    <text evidence="1">The sequence shown here is derived from an EMBL/GenBank/DDBJ whole genome shotgun (WGS) entry which is preliminary data.</text>
</comment>
<dbReference type="EMBL" id="QKWP01000167">
    <property type="protein sequence ID" value="RIB25621.1"/>
    <property type="molecule type" value="Genomic_DNA"/>
</dbReference>
<protein>
    <submittedName>
        <fullName evidence="1">Uncharacterized protein</fullName>
    </submittedName>
</protein>
<name>A0A397VV38_9GLOM</name>
<keyword evidence="2" id="KW-1185">Reference proteome</keyword>
<gene>
    <name evidence="1" type="ORF">C2G38_2165431</name>
</gene>
<organism evidence="1 2">
    <name type="scientific">Gigaspora rosea</name>
    <dbReference type="NCBI Taxonomy" id="44941"/>
    <lineage>
        <taxon>Eukaryota</taxon>
        <taxon>Fungi</taxon>
        <taxon>Fungi incertae sedis</taxon>
        <taxon>Mucoromycota</taxon>
        <taxon>Glomeromycotina</taxon>
        <taxon>Glomeromycetes</taxon>
        <taxon>Diversisporales</taxon>
        <taxon>Gigasporaceae</taxon>
        <taxon>Gigaspora</taxon>
    </lineage>
</organism>
<evidence type="ECO:0000313" key="1">
    <source>
        <dbReference type="EMBL" id="RIB25621.1"/>
    </source>
</evidence>